<keyword evidence="1" id="KW-0175">Coiled coil</keyword>
<dbReference type="EMBL" id="BRXU01000011">
    <property type="protein sequence ID" value="GLC54662.1"/>
    <property type="molecule type" value="Genomic_DNA"/>
</dbReference>
<name>A0A9W6BM10_9CHLO</name>
<dbReference type="Proteomes" id="UP001165080">
    <property type="component" value="Unassembled WGS sequence"/>
</dbReference>
<feature type="compositionally biased region" description="Acidic residues" evidence="2">
    <location>
        <begin position="195"/>
        <end position="212"/>
    </location>
</feature>
<feature type="region of interest" description="Disordered" evidence="2">
    <location>
        <begin position="143"/>
        <end position="212"/>
    </location>
</feature>
<evidence type="ECO:0000313" key="4">
    <source>
        <dbReference type="Proteomes" id="UP001165080"/>
    </source>
</evidence>
<sequence length="305" mass="31648">MSEVDAVKETPAGSDDAIVIELDAAAQPLGSLDEEATALLKELEDSQLEVQRMLEAQRAQAQELGGMKEHLASELLQLKDDAWKLHLFAELEMLKRQLAAINSLDADLDAMEAKLDAADSGETPDDSFQDALAAARAGTNDLLSRLGGPANRARLPADGSAVGASTSGAPAADGAAATDDAGAAAEGTESKAGEGEVDGEEEAEEEDVEDVDALQDELDAELAAMMKQLQAIKAESAAVASRKEQLELELMQLMRDEADDLSLQLRDLGVGEEEAEDGEEAAAGGEAEAAVAVVEAPEAVATAVP</sequence>
<dbReference type="AlphaFoldDB" id="A0A9W6BM10"/>
<evidence type="ECO:0000313" key="3">
    <source>
        <dbReference type="EMBL" id="GLC54662.1"/>
    </source>
</evidence>
<feature type="compositionally biased region" description="Low complexity" evidence="2">
    <location>
        <begin position="163"/>
        <end position="187"/>
    </location>
</feature>
<comment type="caution">
    <text evidence="3">The sequence shown here is derived from an EMBL/GenBank/DDBJ whole genome shotgun (WGS) entry which is preliminary data.</text>
</comment>
<gene>
    <name evidence="3" type="primary">PLEST010650</name>
    <name evidence="3" type="ORF">PLESTB_000893000</name>
</gene>
<accession>A0A9W6BM10</accession>
<evidence type="ECO:0000256" key="1">
    <source>
        <dbReference type="SAM" id="Coils"/>
    </source>
</evidence>
<protein>
    <submittedName>
        <fullName evidence="3">Uncharacterized protein</fullName>
    </submittedName>
</protein>
<feature type="coiled-coil region" evidence="1">
    <location>
        <begin position="29"/>
        <end position="60"/>
    </location>
</feature>
<proteinExistence type="predicted"/>
<feature type="coiled-coil region" evidence="1">
    <location>
        <begin position="215"/>
        <end position="256"/>
    </location>
</feature>
<evidence type="ECO:0000256" key="2">
    <source>
        <dbReference type="SAM" id="MobiDB-lite"/>
    </source>
</evidence>
<keyword evidence="4" id="KW-1185">Reference proteome</keyword>
<reference evidence="3 4" key="1">
    <citation type="journal article" date="2023" name="Commun. Biol.">
        <title>Reorganization of the ancestral sex-determining regions during the evolution of trioecy in Pleodorina starrii.</title>
        <authorList>
            <person name="Takahashi K."/>
            <person name="Suzuki S."/>
            <person name="Kawai-Toyooka H."/>
            <person name="Yamamoto K."/>
            <person name="Hamaji T."/>
            <person name="Ootsuki R."/>
            <person name="Yamaguchi H."/>
            <person name="Kawachi M."/>
            <person name="Higashiyama T."/>
            <person name="Nozaki H."/>
        </authorList>
    </citation>
    <scope>NUCLEOTIDE SEQUENCE [LARGE SCALE GENOMIC DNA]</scope>
    <source>
        <strain evidence="3 4">NIES-4479</strain>
    </source>
</reference>
<organism evidence="3 4">
    <name type="scientific">Pleodorina starrii</name>
    <dbReference type="NCBI Taxonomy" id="330485"/>
    <lineage>
        <taxon>Eukaryota</taxon>
        <taxon>Viridiplantae</taxon>
        <taxon>Chlorophyta</taxon>
        <taxon>core chlorophytes</taxon>
        <taxon>Chlorophyceae</taxon>
        <taxon>CS clade</taxon>
        <taxon>Chlamydomonadales</taxon>
        <taxon>Volvocaceae</taxon>
        <taxon>Pleodorina</taxon>
    </lineage>
</organism>